<protein>
    <recommendedName>
        <fullName evidence="3">XRE family transcriptional regulator</fullName>
    </recommendedName>
</protein>
<accession>A0ABU2ZNN5</accession>
<sequence length="66" mass="7456">MTGKEFLRLVARRGIPLSCIASRLNCKLATIRAFELMDTIPKPYVIKFISAFQDSLSPQDLDLLTQ</sequence>
<proteinExistence type="predicted"/>
<evidence type="ECO:0000313" key="1">
    <source>
        <dbReference type="EMBL" id="MDT0594243.1"/>
    </source>
</evidence>
<gene>
    <name evidence="1" type="ORF">RM552_05250</name>
</gene>
<reference evidence="1 2" key="1">
    <citation type="submission" date="2023-09" db="EMBL/GenBank/DDBJ databases">
        <authorList>
            <person name="Rey-Velasco X."/>
        </authorList>
    </citation>
    <scope>NUCLEOTIDE SEQUENCE [LARGE SCALE GENOMIC DNA]</scope>
    <source>
        <strain evidence="1 2">P117</strain>
    </source>
</reference>
<evidence type="ECO:0000313" key="2">
    <source>
        <dbReference type="Proteomes" id="UP001253545"/>
    </source>
</evidence>
<comment type="caution">
    <text evidence="1">The sequence shown here is derived from an EMBL/GenBank/DDBJ whole genome shotgun (WGS) entry which is preliminary data.</text>
</comment>
<dbReference type="RefSeq" id="WP_311367723.1">
    <property type="nucleotide sequence ID" value="NZ_JAVRHX010000001.1"/>
</dbReference>
<name>A0ABU2ZNN5_9ALTE</name>
<keyword evidence="2" id="KW-1185">Reference proteome</keyword>
<dbReference type="Proteomes" id="UP001253545">
    <property type="component" value="Unassembled WGS sequence"/>
</dbReference>
<evidence type="ECO:0008006" key="3">
    <source>
        <dbReference type="Google" id="ProtNLM"/>
    </source>
</evidence>
<organism evidence="1 2">
    <name type="scientific">Glaciecola petra</name>
    <dbReference type="NCBI Taxonomy" id="3075602"/>
    <lineage>
        <taxon>Bacteria</taxon>
        <taxon>Pseudomonadati</taxon>
        <taxon>Pseudomonadota</taxon>
        <taxon>Gammaproteobacteria</taxon>
        <taxon>Alteromonadales</taxon>
        <taxon>Alteromonadaceae</taxon>
        <taxon>Glaciecola</taxon>
    </lineage>
</organism>
<dbReference type="EMBL" id="JAVRHX010000001">
    <property type="protein sequence ID" value="MDT0594243.1"/>
    <property type="molecule type" value="Genomic_DNA"/>
</dbReference>